<proteinExistence type="predicted"/>
<accession>A0AAP0AZT7</accession>
<dbReference type="EMBL" id="JBBWWQ010000018">
    <property type="protein sequence ID" value="KAK8921469.1"/>
    <property type="molecule type" value="Genomic_DNA"/>
</dbReference>
<keyword evidence="2" id="KW-0863">Zinc-finger</keyword>
<dbReference type="Pfam" id="PF02892">
    <property type="entry name" value="zf-BED"/>
    <property type="match status" value="1"/>
</dbReference>
<dbReference type="AlphaFoldDB" id="A0AAP0AZT7"/>
<keyword evidence="1" id="KW-0479">Metal-binding</keyword>
<sequence>MDSSFEPSIVSLQTVREKKNPGWNHFSLIQSSDGKKHYKCLHCGLTYKGGGINRMKQYLAGIKGNIDSGKKVSHDIRQQMQENLKGITGKTRSTRIFR</sequence>
<dbReference type="PANTHER" id="PTHR46951">
    <property type="entry name" value="BED-TYPE DOMAIN-CONTAINING PROTEIN"/>
    <property type="match status" value="1"/>
</dbReference>
<feature type="domain" description="BED-type" evidence="4">
    <location>
        <begin position="23"/>
        <end position="57"/>
    </location>
</feature>
<evidence type="ECO:0000256" key="1">
    <source>
        <dbReference type="ARBA" id="ARBA00022723"/>
    </source>
</evidence>
<organism evidence="5 6">
    <name type="scientific">Platanthera zijinensis</name>
    <dbReference type="NCBI Taxonomy" id="2320716"/>
    <lineage>
        <taxon>Eukaryota</taxon>
        <taxon>Viridiplantae</taxon>
        <taxon>Streptophyta</taxon>
        <taxon>Embryophyta</taxon>
        <taxon>Tracheophyta</taxon>
        <taxon>Spermatophyta</taxon>
        <taxon>Magnoliopsida</taxon>
        <taxon>Liliopsida</taxon>
        <taxon>Asparagales</taxon>
        <taxon>Orchidaceae</taxon>
        <taxon>Orchidoideae</taxon>
        <taxon>Orchideae</taxon>
        <taxon>Orchidinae</taxon>
        <taxon>Platanthera</taxon>
    </lineage>
</organism>
<dbReference type="InterPro" id="IPR003656">
    <property type="entry name" value="Znf_BED"/>
</dbReference>
<evidence type="ECO:0000256" key="2">
    <source>
        <dbReference type="ARBA" id="ARBA00022771"/>
    </source>
</evidence>
<comment type="caution">
    <text evidence="5">The sequence shown here is derived from an EMBL/GenBank/DDBJ whole genome shotgun (WGS) entry which is preliminary data.</text>
</comment>
<reference evidence="5 6" key="1">
    <citation type="journal article" date="2022" name="Nat. Plants">
        <title>Genomes of leafy and leafless Platanthera orchids illuminate the evolution of mycoheterotrophy.</title>
        <authorList>
            <person name="Li M.H."/>
            <person name="Liu K.W."/>
            <person name="Li Z."/>
            <person name="Lu H.C."/>
            <person name="Ye Q.L."/>
            <person name="Zhang D."/>
            <person name="Wang J.Y."/>
            <person name="Li Y.F."/>
            <person name="Zhong Z.M."/>
            <person name="Liu X."/>
            <person name="Yu X."/>
            <person name="Liu D.K."/>
            <person name="Tu X.D."/>
            <person name="Liu B."/>
            <person name="Hao Y."/>
            <person name="Liao X.Y."/>
            <person name="Jiang Y.T."/>
            <person name="Sun W.H."/>
            <person name="Chen J."/>
            <person name="Chen Y.Q."/>
            <person name="Ai Y."/>
            <person name="Zhai J.W."/>
            <person name="Wu S.S."/>
            <person name="Zhou Z."/>
            <person name="Hsiao Y.Y."/>
            <person name="Wu W.L."/>
            <person name="Chen Y.Y."/>
            <person name="Lin Y.F."/>
            <person name="Hsu J.L."/>
            <person name="Li C.Y."/>
            <person name="Wang Z.W."/>
            <person name="Zhao X."/>
            <person name="Zhong W.Y."/>
            <person name="Ma X.K."/>
            <person name="Ma L."/>
            <person name="Huang J."/>
            <person name="Chen G.Z."/>
            <person name="Huang M.Z."/>
            <person name="Huang L."/>
            <person name="Peng D.H."/>
            <person name="Luo Y.B."/>
            <person name="Zou S.Q."/>
            <person name="Chen S.P."/>
            <person name="Lan S."/>
            <person name="Tsai W.C."/>
            <person name="Van de Peer Y."/>
            <person name="Liu Z.J."/>
        </authorList>
    </citation>
    <scope>NUCLEOTIDE SEQUENCE [LARGE SCALE GENOMIC DNA]</scope>
    <source>
        <strain evidence="5">Lor287</strain>
    </source>
</reference>
<dbReference type="Proteomes" id="UP001418222">
    <property type="component" value="Unassembled WGS sequence"/>
</dbReference>
<evidence type="ECO:0000313" key="6">
    <source>
        <dbReference type="Proteomes" id="UP001418222"/>
    </source>
</evidence>
<evidence type="ECO:0000259" key="4">
    <source>
        <dbReference type="Pfam" id="PF02892"/>
    </source>
</evidence>
<keyword evidence="6" id="KW-1185">Reference proteome</keyword>
<name>A0AAP0AZT7_9ASPA</name>
<dbReference type="PANTHER" id="PTHR46951:SF2">
    <property type="entry name" value="BED-TYPE DOMAIN-CONTAINING PROTEIN"/>
    <property type="match status" value="1"/>
</dbReference>
<evidence type="ECO:0000256" key="3">
    <source>
        <dbReference type="ARBA" id="ARBA00022833"/>
    </source>
</evidence>
<dbReference type="GO" id="GO:0008270">
    <property type="term" value="F:zinc ion binding"/>
    <property type="evidence" value="ECO:0007669"/>
    <property type="project" value="UniProtKB-KW"/>
</dbReference>
<protein>
    <recommendedName>
        <fullName evidence="4">BED-type domain-containing protein</fullName>
    </recommendedName>
</protein>
<dbReference type="GO" id="GO:0003677">
    <property type="term" value="F:DNA binding"/>
    <property type="evidence" value="ECO:0007669"/>
    <property type="project" value="InterPro"/>
</dbReference>
<gene>
    <name evidence="5" type="ORF">KSP39_PZI020416</name>
</gene>
<evidence type="ECO:0000313" key="5">
    <source>
        <dbReference type="EMBL" id="KAK8921469.1"/>
    </source>
</evidence>
<keyword evidence="3" id="KW-0862">Zinc</keyword>